<proteinExistence type="predicted"/>
<dbReference type="EMBL" id="PDUU01000012">
    <property type="protein sequence ID" value="PHN96760.1"/>
    <property type="molecule type" value="Genomic_DNA"/>
</dbReference>
<name>A0A2G1BRS6_9FLAO</name>
<sequence length="60" mass="6666">MTNIKKKIMTELSKKELLEINGGKDGFFDYARSIAIVGGYATGRAFDLALGFYDELTKSK</sequence>
<evidence type="ECO:0000313" key="1">
    <source>
        <dbReference type="EMBL" id="PHN96760.1"/>
    </source>
</evidence>
<evidence type="ECO:0008006" key="3">
    <source>
        <dbReference type="Google" id="ProtNLM"/>
    </source>
</evidence>
<protein>
    <recommendedName>
        <fullName evidence="3">Bacteriocin</fullName>
    </recommendedName>
</protein>
<comment type="caution">
    <text evidence="1">The sequence shown here is derived from an EMBL/GenBank/DDBJ whole genome shotgun (WGS) entry which is preliminary data.</text>
</comment>
<organism evidence="1 2">
    <name type="scientific">Tenacibaculum discolor</name>
    <dbReference type="NCBI Taxonomy" id="361581"/>
    <lineage>
        <taxon>Bacteria</taxon>
        <taxon>Pseudomonadati</taxon>
        <taxon>Bacteroidota</taxon>
        <taxon>Flavobacteriia</taxon>
        <taxon>Flavobacteriales</taxon>
        <taxon>Flavobacteriaceae</taxon>
        <taxon>Tenacibaculum</taxon>
    </lineage>
</organism>
<dbReference type="Proteomes" id="UP000222163">
    <property type="component" value="Unassembled WGS sequence"/>
</dbReference>
<evidence type="ECO:0000313" key="2">
    <source>
        <dbReference type="Proteomes" id="UP000222163"/>
    </source>
</evidence>
<accession>A0A2G1BRS6</accession>
<reference evidence="1 2" key="1">
    <citation type="journal article" date="2016" name="Nat. Commun.">
        <title>Microbial interactions lead to rapid micro-scale successions on model marine particles.</title>
        <authorList>
            <person name="Datta M.S."/>
            <person name="Sliwerska E."/>
            <person name="Gore J."/>
            <person name="Polz M.F."/>
            <person name="Cordero O.X."/>
        </authorList>
    </citation>
    <scope>NUCLEOTIDE SEQUENCE [LARGE SCALE GENOMIC DNA]</scope>
    <source>
        <strain evidence="1 2">4G03</strain>
    </source>
</reference>
<gene>
    <name evidence="1" type="ORF">CSC81_12420</name>
</gene>
<dbReference type="AlphaFoldDB" id="A0A2G1BRS6"/>
<dbReference type="RefSeq" id="WP_099216072.1">
    <property type="nucleotide sequence ID" value="NZ_PDUU01000012.1"/>
</dbReference>